<evidence type="ECO:0000256" key="2">
    <source>
        <dbReference type="ARBA" id="ARBA00008721"/>
    </source>
</evidence>
<evidence type="ECO:0000256" key="6">
    <source>
        <dbReference type="ARBA" id="ARBA00022801"/>
    </source>
</evidence>
<dbReference type="InterPro" id="IPR024079">
    <property type="entry name" value="MetalloPept_cat_dom_sf"/>
</dbReference>
<keyword evidence="3 13" id="KW-0645">Protease</keyword>
<dbReference type="PANTHER" id="PTHR47466:SF1">
    <property type="entry name" value="METALLOPROTEASE MEP1 (AFU_ORTHOLOGUE AFUA_1G07730)-RELATED"/>
    <property type="match status" value="1"/>
</dbReference>
<comment type="similarity">
    <text evidence="2">Belongs to the peptidase M43B family.</text>
</comment>
<feature type="region of interest" description="Disordered" evidence="10">
    <location>
        <begin position="429"/>
        <end position="514"/>
    </location>
</feature>
<evidence type="ECO:0000256" key="3">
    <source>
        <dbReference type="ARBA" id="ARBA00022670"/>
    </source>
</evidence>
<dbReference type="InterPro" id="IPR008754">
    <property type="entry name" value="Peptidase_M43"/>
</dbReference>
<keyword evidence="9" id="KW-1015">Disulfide bond</keyword>
<feature type="compositionally biased region" description="Low complexity" evidence="10">
    <location>
        <begin position="429"/>
        <end position="444"/>
    </location>
</feature>
<dbReference type="GO" id="GO:0008237">
    <property type="term" value="F:metallopeptidase activity"/>
    <property type="evidence" value="ECO:0007669"/>
    <property type="project" value="UniProtKB-KW"/>
</dbReference>
<feature type="compositionally biased region" description="Pro residues" evidence="10">
    <location>
        <begin position="316"/>
        <end position="335"/>
    </location>
</feature>
<feature type="domain" description="Peptidase M43 pregnancy-associated plasma-A" evidence="12">
    <location>
        <begin position="128"/>
        <end position="278"/>
    </location>
</feature>
<evidence type="ECO:0000256" key="11">
    <source>
        <dbReference type="SAM" id="SignalP"/>
    </source>
</evidence>
<evidence type="ECO:0000256" key="8">
    <source>
        <dbReference type="ARBA" id="ARBA00023049"/>
    </source>
</evidence>
<feature type="region of interest" description="Disordered" evidence="10">
    <location>
        <begin position="284"/>
        <end position="344"/>
    </location>
</feature>
<dbReference type="OrthoDB" id="536211at2759"/>
<dbReference type="STRING" id="1081109.A0A167Y425"/>
<evidence type="ECO:0000256" key="4">
    <source>
        <dbReference type="ARBA" id="ARBA00022723"/>
    </source>
</evidence>
<comment type="function">
    <text evidence="1">Secreted metalloproteinase that allows assimilation of proteinaceous substrates.</text>
</comment>
<evidence type="ECO:0000256" key="9">
    <source>
        <dbReference type="ARBA" id="ARBA00023157"/>
    </source>
</evidence>
<evidence type="ECO:0000313" key="14">
    <source>
        <dbReference type="Proteomes" id="UP000078544"/>
    </source>
</evidence>
<comment type="caution">
    <text evidence="13">The sequence shown here is derived from an EMBL/GenBank/DDBJ whole genome shotgun (WGS) entry which is preliminary data.</text>
</comment>
<name>A0A167Y425_9HYPO</name>
<keyword evidence="5 11" id="KW-0732">Signal</keyword>
<keyword evidence="8 13" id="KW-0482">Metalloprotease</keyword>
<gene>
    <name evidence="13" type="ORF">AAL_07062</name>
</gene>
<evidence type="ECO:0000313" key="13">
    <source>
        <dbReference type="EMBL" id="KZZ90836.1"/>
    </source>
</evidence>
<dbReference type="GO" id="GO:0006508">
    <property type="term" value="P:proteolysis"/>
    <property type="evidence" value="ECO:0007669"/>
    <property type="project" value="UniProtKB-KW"/>
</dbReference>
<feature type="signal peptide" evidence="11">
    <location>
        <begin position="1"/>
        <end position="16"/>
    </location>
</feature>
<feature type="chain" id="PRO_5007894631" evidence="11">
    <location>
        <begin position="17"/>
        <end position="514"/>
    </location>
</feature>
<dbReference type="Proteomes" id="UP000078544">
    <property type="component" value="Unassembled WGS sequence"/>
</dbReference>
<evidence type="ECO:0000256" key="1">
    <source>
        <dbReference type="ARBA" id="ARBA00003174"/>
    </source>
</evidence>
<keyword evidence="6" id="KW-0378">Hydrolase</keyword>
<dbReference type="GO" id="GO:0046872">
    <property type="term" value="F:metal ion binding"/>
    <property type="evidence" value="ECO:0007669"/>
    <property type="project" value="UniProtKB-KW"/>
</dbReference>
<dbReference type="AlphaFoldDB" id="A0A167Y425"/>
<dbReference type="Pfam" id="PF05572">
    <property type="entry name" value="Peptidase_M43"/>
    <property type="match status" value="1"/>
</dbReference>
<keyword evidence="7" id="KW-0862">Zinc</keyword>
<sequence length="514" mass="55691">MYSAGLLAFAAGAVLAANNATSEALKAGCGVDFDPPPEAMSIFQELSTSANASLEARADAIEPVTVNVHLHVVTGIESEQKNYTDQQLNEQISVLNKVFAPDKMTFKIAKINRVWNEKWVVDEDEENMIKETRQGKADTMNVWLMGAVTSKHDGSSRVGRATLPWNYQKSPEMDGVFVVQGTIPGSYAKLYNEGKTLVHEVGHWLGLLHTFEKGCEYDGDHIPDTAMHKSATKDCESLDLRSDCPNETRPQPANNLMNYGEDHCMTEFSPQQREAMRTFWNQFRAPKQNDKKPPVASPKPEAPKKPGKKPGDAPTTPAPPPPPPPPSPPKNPQEPPAKEDPAAAWTKKCAQAFLPAYNECKKQNCKDLAKIRQDMKTCAAAVGAGNPDQALPTGRECAQLLAPGAQLCGTSKECLEEAKRQIFSLCPREGAAAAAPEGESGGSKPKPPPKPSTGTAEKPAQPPPPPQSPQRPQQPPSRPQRPQQPPSRPQRPAPPPQPKPEEPENNGGGFSFGD</sequence>
<evidence type="ECO:0000256" key="5">
    <source>
        <dbReference type="ARBA" id="ARBA00022729"/>
    </source>
</evidence>
<reference evidence="13 14" key="1">
    <citation type="journal article" date="2016" name="Genome Biol. Evol.">
        <title>Divergent and convergent evolution of fungal pathogenicity.</title>
        <authorList>
            <person name="Shang Y."/>
            <person name="Xiao G."/>
            <person name="Zheng P."/>
            <person name="Cen K."/>
            <person name="Zhan S."/>
            <person name="Wang C."/>
        </authorList>
    </citation>
    <scope>NUCLEOTIDE SEQUENCE [LARGE SCALE GENOMIC DNA]</scope>
    <source>
        <strain evidence="13 14">RCEF 2490</strain>
    </source>
</reference>
<dbReference type="Gene3D" id="3.40.390.10">
    <property type="entry name" value="Collagenase (Catalytic Domain)"/>
    <property type="match status" value="1"/>
</dbReference>
<accession>A0A167Y425</accession>
<proteinExistence type="inferred from homology"/>
<dbReference type="CDD" id="cd04275">
    <property type="entry name" value="ZnMc_pappalysin_like"/>
    <property type="match status" value="1"/>
</dbReference>
<keyword evidence="4" id="KW-0479">Metal-binding</keyword>
<feature type="compositionally biased region" description="Pro residues" evidence="10">
    <location>
        <begin position="460"/>
        <end position="498"/>
    </location>
</feature>
<dbReference type="EMBL" id="AZGY01000020">
    <property type="protein sequence ID" value="KZZ90836.1"/>
    <property type="molecule type" value="Genomic_DNA"/>
</dbReference>
<dbReference type="PANTHER" id="PTHR47466">
    <property type="match status" value="1"/>
</dbReference>
<keyword evidence="14" id="KW-1185">Reference proteome</keyword>
<evidence type="ECO:0000256" key="10">
    <source>
        <dbReference type="SAM" id="MobiDB-lite"/>
    </source>
</evidence>
<dbReference type="SUPFAM" id="SSF55486">
    <property type="entry name" value="Metalloproteases ('zincins'), catalytic domain"/>
    <property type="match status" value="1"/>
</dbReference>
<organism evidence="13 14">
    <name type="scientific">Moelleriella libera RCEF 2490</name>
    <dbReference type="NCBI Taxonomy" id="1081109"/>
    <lineage>
        <taxon>Eukaryota</taxon>
        <taxon>Fungi</taxon>
        <taxon>Dikarya</taxon>
        <taxon>Ascomycota</taxon>
        <taxon>Pezizomycotina</taxon>
        <taxon>Sordariomycetes</taxon>
        <taxon>Hypocreomycetidae</taxon>
        <taxon>Hypocreales</taxon>
        <taxon>Clavicipitaceae</taxon>
        <taxon>Moelleriella</taxon>
    </lineage>
</organism>
<evidence type="ECO:0000259" key="12">
    <source>
        <dbReference type="Pfam" id="PF05572"/>
    </source>
</evidence>
<protein>
    <submittedName>
        <fullName evidence="13">Metalloprotease 1</fullName>
    </submittedName>
</protein>
<evidence type="ECO:0000256" key="7">
    <source>
        <dbReference type="ARBA" id="ARBA00022833"/>
    </source>
</evidence>